<evidence type="ECO:0000256" key="11">
    <source>
        <dbReference type="ARBA" id="ARBA00037698"/>
    </source>
</evidence>
<keyword evidence="7" id="KW-0509">mRNA transport</keyword>
<accession>A0A4P9YU97</accession>
<dbReference type="Gene3D" id="3.40.50.300">
    <property type="entry name" value="P-loop containing nucleotide triphosphate hydrolases"/>
    <property type="match status" value="2"/>
</dbReference>
<feature type="region of interest" description="Disordered" evidence="17">
    <location>
        <begin position="22"/>
        <end position="46"/>
    </location>
</feature>
<dbReference type="GO" id="GO:0008380">
    <property type="term" value="P:RNA splicing"/>
    <property type="evidence" value="ECO:0007669"/>
    <property type="project" value="UniProtKB-KW"/>
</dbReference>
<keyword evidence="22" id="KW-1185">Reference proteome</keyword>
<dbReference type="SMART" id="SM00487">
    <property type="entry name" value="DEXDc"/>
    <property type="match status" value="1"/>
</dbReference>
<dbReference type="InterPro" id="IPR001650">
    <property type="entry name" value="Helicase_C-like"/>
</dbReference>
<dbReference type="PROSITE" id="PS51195">
    <property type="entry name" value="Q_MOTIF"/>
    <property type="match status" value="1"/>
</dbReference>
<dbReference type="EMBL" id="KZ991697">
    <property type="protein sequence ID" value="RKP22771.1"/>
    <property type="molecule type" value="Genomic_DNA"/>
</dbReference>
<keyword evidence="9" id="KW-0508">mRNA splicing</keyword>
<comment type="subcellular location">
    <subcellularLocation>
        <location evidence="1">Nucleus</location>
    </subcellularLocation>
</comment>
<proteinExistence type="inferred from homology"/>
<evidence type="ECO:0000256" key="7">
    <source>
        <dbReference type="ARBA" id="ARBA00022816"/>
    </source>
</evidence>
<dbReference type="InterPro" id="IPR014001">
    <property type="entry name" value="Helicase_ATP-bd"/>
</dbReference>
<sequence length="444" mass="49989">MADHPEELLDFDEVEAIRTETTDATAATTTATDAATTGNGVAGEAAGEADKKGSYVGIHSTGFRDFLLKPELLRAIVDCGFEHPSEVQQECIPQAIIGMDVICQAKSGMGKTAVFVLASLQQVDTSVDEVGVLVLCHTRELAFQIRNEYNRFSKYLPEARIGVYYGGIPIRKDQESLRDKSKTPHIVVGTPGRVLALIKDKSLRVGNLKHFILDECDKMLDQLDMRRDIQEIFRATPHHKQVMMYSATLSEDTRLICKRFMNNPAEVYVDAESKLTLHGLQQHYIKLQEDQKNRKLSDLLDELDFNQVVIFVKSVGRANQLNQLLVDCNFPSICIHSRMPQEERIARYKAFKEFEKRIMVATDVFGRGIDIERVNIVFNYDMPDGPDTYLHRVGRAGRFGTKGLAVTFVSSEEDAATLDKVQERFEVNITEMPEKVDQASYMNA</sequence>
<dbReference type="SMART" id="SM00490">
    <property type="entry name" value="HELICc"/>
    <property type="match status" value="1"/>
</dbReference>
<feature type="domain" description="DEAD-box RNA helicase Q" evidence="20">
    <location>
        <begin position="61"/>
        <end position="89"/>
    </location>
</feature>
<evidence type="ECO:0000256" key="2">
    <source>
        <dbReference type="ARBA" id="ARBA00012552"/>
    </source>
</evidence>
<dbReference type="EC" id="3.6.4.13" evidence="2"/>
<comment type="similarity">
    <text evidence="12">Belongs to the DEAD box helicase family. DECD subfamily.</text>
</comment>
<comment type="function">
    <text evidence="11">ATP-binding RNA helicase involved in transcription elongation and required for the export of mRNA out of the nucleus. SUB2 also plays a role in pre-mRNA splicing and spliceosome assembly. May be involved in rDNA and telomeric silencing, and maintenance of genome integrity.</text>
</comment>
<gene>
    <name evidence="21" type="ORF">SYNPS1DRAFT_25360</name>
</gene>
<dbReference type="PANTHER" id="PTHR47958">
    <property type="entry name" value="ATP-DEPENDENT RNA HELICASE DBP3"/>
    <property type="match status" value="1"/>
</dbReference>
<name>A0A4P9YU97_9FUNG</name>
<evidence type="ECO:0000259" key="19">
    <source>
        <dbReference type="PROSITE" id="PS51194"/>
    </source>
</evidence>
<dbReference type="GO" id="GO:0016787">
    <property type="term" value="F:hydrolase activity"/>
    <property type="evidence" value="ECO:0007669"/>
    <property type="project" value="UniProtKB-KW"/>
</dbReference>
<feature type="domain" description="Helicase ATP-binding" evidence="18">
    <location>
        <begin position="92"/>
        <end position="267"/>
    </location>
</feature>
<dbReference type="PROSITE" id="PS51192">
    <property type="entry name" value="HELICASE_ATP_BIND_1"/>
    <property type="match status" value="1"/>
</dbReference>
<dbReference type="GO" id="GO:0051028">
    <property type="term" value="P:mRNA transport"/>
    <property type="evidence" value="ECO:0007669"/>
    <property type="project" value="UniProtKB-KW"/>
</dbReference>
<evidence type="ECO:0000256" key="5">
    <source>
        <dbReference type="ARBA" id="ARBA00022801"/>
    </source>
</evidence>
<keyword evidence="6 21" id="KW-0347">Helicase</keyword>
<evidence type="ECO:0000256" key="13">
    <source>
        <dbReference type="ARBA" id="ARBA00040177"/>
    </source>
</evidence>
<dbReference type="CDD" id="cd18787">
    <property type="entry name" value="SF2_C_DEAD"/>
    <property type="match status" value="1"/>
</dbReference>
<dbReference type="InterPro" id="IPR014014">
    <property type="entry name" value="RNA_helicase_DEAD_Q_motif"/>
</dbReference>
<dbReference type="OrthoDB" id="10265785at2759"/>
<dbReference type="Proteomes" id="UP000278143">
    <property type="component" value="Unassembled WGS sequence"/>
</dbReference>
<dbReference type="SUPFAM" id="SSF52540">
    <property type="entry name" value="P-loop containing nucleoside triphosphate hydrolases"/>
    <property type="match status" value="1"/>
</dbReference>
<evidence type="ECO:0000256" key="9">
    <source>
        <dbReference type="ARBA" id="ARBA00023187"/>
    </source>
</evidence>
<dbReference type="Pfam" id="PF00270">
    <property type="entry name" value="DEAD"/>
    <property type="match status" value="1"/>
</dbReference>
<evidence type="ECO:0000256" key="16">
    <source>
        <dbReference type="PROSITE-ProRule" id="PRU00552"/>
    </source>
</evidence>
<dbReference type="GO" id="GO:0005524">
    <property type="term" value="F:ATP binding"/>
    <property type="evidence" value="ECO:0007669"/>
    <property type="project" value="UniProtKB-KW"/>
</dbReference>
<keyword evidence="7" id="KW-0813">Transport</keyword>
<dbReference type="GO" id="GO:0003724">
    <property type="term" value="F:RNA helicase activity"/>
    <property type="evidence" value="ECO:0007669"/>
    <property type="project" value="UniProtKB-EC"/>
</dbReference>
<keyword evidence="5" id="KW-0378">Hydrolase</keyword>
<dbReference type="Pfam" id="PF00271">
    <property type="entry name" value="Helicase_C"/>
    <property type="match status" value="1"/>
</dbReference>
<keyword evidence="4" id="KW-0547">Nucleotide-binding</keyword>
<keyword evidence="10" id="KW-0539">Nucleus</keyword>
<evidence type="ECO:0000313" key="21">
    <source>
        <dbReference type="EMBL" id="RKP22771.1"/>
    </source>
</evidence>
<reference evidence="22" key="1">
    <citation type="journal article" date="2018" name="Nat. Microbiol.">
        <title>Leveraging single-cell genomics to expand the fungal tree of life.</title>
        <authorList>
            <person name="Ahrendt S.R."/>
            <person name="Quandt C.A."/>
            <person name="Ciobanu D."/>
            <person name="Clum A."/>
            <person name="Salamov A."/>
            <person name="Andreopoulos B."/>
            <person name="Cheng J.F."/>
            <person name="Woyke T."/>
            <person name="Pelin A."/>
            <person name="Henrissat B."/>
            <person name="Reynolds N.K."/>
            <person name="Benny G.L."/>
            <person name="Smith M.E."/>
            <person name="James T.Y."/>
            <person name="Grigoriev I.V."/>
        </authorList>
    </citation>
    <scope>NUCLEOTIDE SEQUENCE [LARGE SCALE GENOMIC DNA]</scope>
    <source>
        <strain evidence="22">Benny S71-1</strain>
    </source>
</reference>
<dbReference type="FunFam" id="3.40.50.300:FF:000111">
    <property type="entry name" value="DEAD-box ATP-dependent RNA helicase"/>
    <property type="match status" value="1"/>
</dbReference>
<dbReference type="CDD" id="cd17950">
    <property type="entry name" value="DEADc_DDX39"/>
    <property type="match status" value="1"/>
</dbReference>
<evidence type="ECO:0000256" key="1">
    <source>
        <dbReference type="ARBA" id="ARBA00004123"/>
    </source>
</evidence>
<dbReference type="GO" id="GO:0003676">
    <property type="term" value="F:nucleic acid binding"/>
    <property type="evidence" value="ECO:0007669"/>
    <property type="project" value="InterPro"/>
</dbReference>
<keyword evidence="3" id="KW-0507">mRNA processing</keyword>
<dbReference type="FunFam" id="3.40.50.300:FF:000168">
    <property type="entry name" value="DEAD-box ATP-dependent RNA helicase 56-like"/>
    <property type="match status" value="1"/>
</dbReference>
<keyword evidence="8" id="KW-0067">ATP-binding</keyword>
<keyword evidence="3" id="KW-0747">Spliceosome</keyword>
<evidence type="ECO:0000256" key="17">
    <source>
        <dbReference type="SAM" id="MobiDB-lite"/>
    </source>
</evidence>
<evidence type="ECO:0000256" key="10">
    <source>
        <dbReference type="ARBA" id="ARBA00023242"/>
    </source>
</evidence>
<feature type="domain" description="Helicase C-terminal" evidence="19">
    <location>
        <begin position="279"/>
        <end position="440"/>
    </location>
</feature>
<evidence type="ECO:0000256" key="4">
    <source>
        <dbReference type="ARBA" id="ARBA00022741"/>
    </source>
</evidence>
<protein>
    <recommendedName>
        <fullName evidence="13">ATP-dependent RNA helicase SUB2</fullName>
        <ecNumber evidence="2">3.6.4.13</ecNumber>
    </recommendedName>
    <alternativeName>
        <fullName evidence="14">ATP-dependent RNA helicase sub2</fullName>
    </alternativeName>
</protein>
<dbReference type="PROSITE" id="PS51194">
    <property type="entry name" value="HELICASE_CTER"/>
    <property type="match status" value="1"/>
</dbReference>
<dbReference type="AlphaFoldDB" id="A0A4P9YU97"/>
<dbReference type="GO" id="GO:0005681">
    <property type="term" value="C:spliceosomal complex"/>
    <property type="evidence" value="ECO:0007669"/>
    <property type="project" value="UniProtKB-KW"/>
</dbReference>
<evidence type="ECO:0000256" key="3">
    <source>
        <dbReference type="ARBA" id="ARBA00022728"/>
    </source>
</evidence>
<dbReference type="InterPro" id="IPR011545">
    <property type="entry name" value="DEAD/DEAH_box_helicase_dom"/>
</dbReference>
<evidence type="ECO:0000259" key="18">
    <source>
        <dbReference type="PROSITE" id="PS51192"/>
    </source>
</evidence>
<evidence type="ECO:0000256" key="15">
    <source>
        <dbReference type="ARBA" id="ARBA00047984"/>
    </source>
</evidence>
<evidence type="ECO:0000256" key="6">
    <source>
        <dbReference type="ARBA" id="ARBA00022806"/>
    </source>
</evidence>
<organism evidence="21 22">
    <name type="scientific">Syncephalis pseudoplumigaleata</name>
    <dbReference type="NCBI Taxonomy" id="1712513"/>
    <lineage>
        <taxon>Eukaryota</taxon>
        <taxon>Fungi</taxon>
        <taxon>Fungi incertae sedis</taxon>
        <taxon>Zoopagomycota</taxon>
        <taxon>Zoopagomycotina</taxon>
        <taxon>Zoopagomycetes</taxon>
        <taxon>Zoopagales</taxon>
        <taxon>Piptocephalidaceae</taxon>
        <taxon>Syncephalis</taxon>
    </lineage>
</organism>
<dbReference type="InterPro" id="IPR027417">
    <property type="entry name" value="P-loop_NTPase"/>
</dbReference>
<evidence type="ECO:0000256" key="12">
    <source>
        <dbReference type="ARBA" id="ARBA00038213"/>
    </source>
</evidence>
<evidence type="ECO:0000259" key="20">
    <source>
        <dbReference type="PROSITE" id="PS51195"/>
    </source>
</evidence>
<evidence type="ECO:0000313" key="22">
    <source>
        <dbReference type="Proteomes" id="UP000278143"/>
    </source>
</evidence>
<comment type="catalytic activity">
    <reaction evidence="15">
        <text>ATP + H2O = ADP + phosphate + H(+)</text>
        <dbReference type="Rhea" id="RHEA:13065"/>
        <dbReference type="ChEBI" id="CHEBI:15377"/>
        <dbReference type="ChEBI" id="CHEBI:15378"/>
        <dbReference type="ChEBI" id="CHEBI:30616"/>
        <dbReference type="ChEBI" id="CHEBI:43474"/>
        <dbReference type="ChEBI" id="CHEBI:456216"/>
        <dbReference type="EC" id="3.6.4.13"/>
    </reaction>
</comment>
<feature type="short sequence motif" description="Q motif" evidence="16">
    <location>
        <begin position="61"/>
        <end position="89"/>
    </location>
</feature>
<evidence type="ECO:0000256" key="14">
    <source>
        <dbReference type="ARBA" id="ARBA00040402"/>
    </source>
</evidence>
<evidence type="ECO:0000256" key="8">
    <source>
        <dbReference type="ARBA" id="ARBA00022840"/>
    </source>
</evidence>